<organism evidence="2 3">
    <name type="scientific">Parasulfuritortus cantonensis</name>
    <dbReference type="NCBI Taxonomy" id="2528202"/>
    <lineage>
        <taxon>Bacteria</taxon>
        <taxon>Pseudomonadati</taxon>
        <taxon>Pseudomonadota</taxon>
        <taxon>Betaproteobacteria</taxon>
        <taxon>Nitrosomonadales</taxon>
        <taxon>Thiobacillaceae</taxon>
        <taxon>Parasulfuritortus</taxon>
    </lineage>
</organism>
<dbReference type="RefSeq" id="WP_131446513.1">
    <property type="nucleotide sequence ID" value="NZ_SJZB01000031.1"/>
</dbReference>
<keyword evidence="3" id="KW-1185">Reference proteome</keyword>
<gene>
    <name evidence="2" type="ORF">EZJ19_08310</name>
</gene>
<keyword evidence="1" id="KW-0732">Signal</keyword>
<evidence type="ECO:0008006" key="4">
    <source>
        <dbReference type="Google" id="ProtNLM"/>
    </source>
</evidence>
<reference evidence="2 3" key="1">
    <citation type="submission" date="2019-03" db="EMBL/GenBank/DDBJ databases">
        <title>Genome sequence of Thiobacillaceae bacterium LSR1, a sulfur-oxidizing bacterium isolated from freshwater sediment.</title>
        <authorList>
            <person name="Li S."/>
        </authorList>
    </citation>
    <scope>NUCLEOTIDE SEQUENCE [LARGE SCALE GENOMIC DNA]</scope>
    <source>
        <strain evidence="2 3">LSR1</strain>
    </source>
</reference>
<dbReference type="EMBL" id="SJZB01000031">
    <property type="protein sequence ID" value="TCJ15052.1"/>
    <property type="molecule type" value="Genomic_DNA"/>
</dbReference>
<proteinExistence type="predicted"/>
<feature type="chain" id="PRO_5021007422" description="DUF302 domain-containing protein" evidence="1">
    <location>
        <begin position="20"/>
        <end position="293"/>
    </location>
</feature>
<dbReference type="Proteomes" id="UP000295443">
    <property type="component" value="Unassembled WGS sequence"/>
</dbReference>
<evidence type="ECO:0000256" key="1">
    <source>
        <dbReference type="SAM" id="SignalP"/>
    </source>
</evidence>
<dbReference type="OrthoDB" id="9814711at2"/>
<evidence type="ECO:0000313" key="3">
    <source>
        <dbReference type="Proteomes" id="UP000295443"/>
    </source>
</evidence>
<protein>
    <recommendedName>
        <fullName evidence="4">DUF302 domain-containing protein</fullName>
    </recommendedName>
</protein>
<comment type="caution">
    <text evidence="2">The sequence shown here is derived from an EMBL/GenBank/DDBJ whole genome shotgun (WGS) entry which is preliminary data.</text>
</comment>
<feature type="signal peptide" evidence="1">
    <location>
        <begin position="1"/>
        <end position="19"/>
    </location>
</feature>
<evidence type="ECO:0000313" key="2">
    <source>
        <dbReference type="EMBL" id="TCJ15052.1"/>
    </source>
</evidence>
<dbReference type="AlphaFoldDB" id="A0A4V2NVW8"/>
<name>A0A4V2NVW8_9PROT</name>
<sequence length="293" mass="31347">MHKWLGALLLMAGSTMAWAVSPYINADKVAAGDIYTVMGQVEGKLVKGGFNVIGKYAPAGLPGYGVVVATDNAMLATIKSLGGPSIVGAAIRVGVKADGSISYMNPDYWYRAYFRTGFKTAERTVKGLQARLAKALGSHGTFGGDVAKSDLPDYQYMFGMESFESDKNLLIEHLTFDDAIKAIEENLARGTAKTSKVYEVIMPEKKIAVFGVAMTDPKEGDASWVKVIGADNIAALPYEIYVVGPKVDHLFARYRIALGWPGVGMGQFMRIVEAPYIIQDTMAQAAGGAPAGK</sequence>
<accession>A0A4V2NVW8</accession>